<dbReference type="InterPro" id="IPR043760">
    <property type="entry name" value="PycTM_dom"/>
</dbReference>
<evidence type="ECO:0000256" key="7">
    <source>
        <dbReference type="ARBA" id="ARBA00023136"/>
    </source>
</evidence>
<evidence type="ECO:0000313" key="10">
    <source>
        <dbReference type="EMBL" id="MEJ5095373.1"/>
    </source>
</evidence>
<name>A0ABU8Q7C1_9SPHN</name>
<proteinExistence type="predicted"/>
<evidence type="ECO:0000256" key="2">
    <source>
        <dbReference type="ARBA" id="ARBA00022475"/>
    </source>
</evidence>
<keyword evidence="2" id="KW-1003">Cell membrane</keyword>
<keyword evidence="4" id="KW-0547">Nucleotide-binding</keyword>
<accession>A0ABU8Q7C1</accession>
<keyword evidence="11" id="KW-1185">Reference proteome</keyword>
<protein>
    <recommendedName>
        <fullName evidence="9">Pycsar effector protein domain-containing protein</fullName>
    </recommendedName>
</protein>
<organism evidence="10 11">
    <name type="scientific">Sphingomonas molluscorum</name>
    <dbReference type="NCBI Taxonomy" id="418184"/>
    <lineage>
        <taxon>Bacteria</taxon>
        <taxon>Pseudomonadati</taxon>
        <taxon>Pseudomonadota</taxon>
        <taxon>Alphaproteobacteria</taxon>
        <taxon>Sphingomonadales</taxon>
        <taxon>Sphingomonadaceae</taxon>
        <taxon>Sphingomonas</taxon>
    </lineage>
</organism>
<reference evidence="10 11" key="1">
    <citation type="submission" date="2023-12" db="EMBL/GenBank/DDBJ databases">
        <title>Gut-associated functions are favored during microbiome assembly across C. elegans life.</title>
        <authorList>
            <person name="Zimmermann J."/>
        </authorList>
    </citation>
    <scope>NUCLEOTIDE SEQUENCE [LARGE SCALE GENOMIC DNA]</scope>
    <source>
        <strain evidence="10 11">JUb134</strain>
    </source>
</reference>
<feature type="transmembrane region" description="Helical" evidence="8">
    <location>
        <begin position="160"/>
        <end position="183"/>
    </location>
</feature>
<comment type="subcellular location">
    <subcellularLocation>
        <location evidence="1">Cell membrane</location>
    </subcellularLocation>
</comment>
<dbReference type="EMBL" id="JBBGZA010000001">
    <property type="protein sequence ID" value="MEJ5095373.1"/>
    <property type="molecule type" value="Genomic_DNA"/>
</dbReference>
<keyword evidence="7 8" id="KW-0472">Membrane</keyword>
<evidence type="ECO:0000259" key="9">
    <source>
        <dbReference type="Pfam" id="PF18967"/>
    </source>
</evidence>
<feature type="domain" description="Pycsar effector protein" evidence="9">
    <location>
        <begin position="36"/>
        <end position="176"/>
    </location>
</feature>
<evidence type="ECO:0000256" key="4">
    <source>
        <dbReference type="ARBA" id="ARBA00022741"/>
    </source>
</evidence>
<dbReference type="Proteomes" id="UP001380365">
    <property type="component" value="Unassembled WGS sequence"/>
</dbReference>
<evidence type="ECO:0000313" key="11">
    <source>
        <dbReference type="Proteomes" id="UP001380365"/>
    </source>
</evidence>
<feature type="transmembrane region" description="Helical" evidence="8">
    <location>
        <begin position="70"/>
        <end position="91"/>
    </location>
</feature>
<feature type="transmembrane region" description="Helical" evidence="8">
    <location>
        <begin position="42"/>
        <end position="64"/>
    </location>
</feature>
<evidence type="ECO:0000256" key="6">
    <source>
        <dbReference type="ARBA" id="ARBA00023118"/>
    </source>
</evidence>
<evidence type="ECO:0000256" key="3">
    <source>
        <dbReference type="ARBA" id="ARBA00022692"/>
    </source>
</evidence>
<keyword evidence="6" id="KW-0051">Antiviral defense</keyword>
<sequence>MAQGNLDSLRTFDEDVLREIVREGERRLDAQLATANAADQRAMAWAALLVTVAAAVLGGSAALLVGGTNLLLALIGVGVALMLGVAIMKAVDVVRPKGFDFPGNQPRNWLPENWQCHGSGEKCDARQALLEQAATLDQQIEENATLAANAGAQLRMSMDLALYSVVMGAVLVGLLVLAAAAGVPGAK</sequence>
<dbReference type="Pfam" id="PF18967">
    <property type="entry name" value="PycTM"/>
    <property type="match status" value="1"/>
</dbReference>
<dbReference type="RefSeq" id="WP_132884082.1">
    <property type="nucleotide sequence ID" value="NZ_JBBGZA010000001.1"/>
</dbReference>
<evidence type="ECO:0000256" key="1">
    <source>
        <dbReference type="ARBA" id="ARBA00004236"/>
    </source>
</evidence>
<keyword evidence="5 8" id="KW-1133">Transmembrane helix</keyword>
<evidence type="ECO:0000256" key="5">
    <source>
        <dbReference type="ARBA" id="ARBA00022989"/>
    </source>
</evidence>
<gene>
    <name evidence="10" type="ORF">WH159_12590</name>
</gene>
<evidence type="ECO:0000256" key="8">
    <source>
        <dbReference type="SAM" id="Phobius"/>
    </source>
</evidence>
<comment type="caution">
    <text evidence="10">The sequence shown here is derived from an EMBL/GenBank/DDBJ whole genome shotgun (WGS) entry which is preliminary data.</text>
</comment>
<keyword evidence="3 8" id="KW-0812">Transmembrane</keyword>